<accession>U6MBD2</accession>
<dbReference type="PRINTS" id="PR00887">
    <property type="entry name" value="SSRCOGNITION"/>
</dbReference>
<dbReference type="GO" id="GO:0006281">
    <property type="term" value="P:DNA repair"/>
    <property type="evidence" value="ECO:0007669"/>
    <property type="project" value="UniProtKB-KW"/>
</dbReference>
<keyword evidence="8 9" id="KW-0539">Nucleus</keyword>
<dbReference type="PANTHER" id="PTHR45849:SF1">
    <property type="entry name" value="FACT COMPLEX SUBUNIT SSRP1"/>
    <property type="match status" value="1"/>
</dbReference>
<keyword evidence="6 9" id="KW-0804">Transcription</keyword>
<reference evidence="12" key="2">
    <citation type="submission" date="2013-10" db="EMBL/GenBank/DDBJ databases">
        <authorList>
            <person name="Aslett M."/>
        </authorList>
    </citation>
    <scope>NUCLEOTIDE SEQUENCE [LARGE SCALE GENOMIC DNA]</scope>
    <source>
        <strain evidence="12">Weybridge</strain>
    </source>
</reference>
<dbReference type="GO" id="GO:0006260">
    <property type="term" value="P:DNA replication"/>
    <property type="evidence" value="ECO:0007669"/>
    <property type="project" value="UniProtKB-KW"/>
</dbReference>
<dbReference type="CDD" id="cd13231">
    <property type="entry name" value="PH2_SSRP1-like"/>
    <property type="match status" value="1"/>
</dbReference>
<dbReference type="InterPro" id="IPR035417">
    <property type="entry name" value="SSRP1/POB3_N"/>
</dbReference>
<gene>
    <name evidence="12" type="ORF">EMWEY_00029920</name>
</gene>
<evidence type="ECO:0000256" key="8">
    <source>
        <dbReference type="ARBA" id="ARBA00023242"/>
    </source>
</evidence>
<keyword evidence="4 9" id="KW-0227">DNA damage</keyword>
<dbReference type="GO" id="GO:0035101">
    <property type="term" value="C:FACT complex"/>
    <property type="evidence" value="ECO:0007669"/>
    <property type="project" value="TreeGrafter"/>
</dbReference>
<dbReference type="InterPro" id="IPR000969">
    <property type="entry name" value="SSRP1/POB3"/>
</dbReference>
<dbReference type="Proteomes" id="UP000030763">
    <property type="component" value="Unassembled WGS sequence"/>
</dbReference>
<dbReference type="PANTHER" id="PTHR45849">
    <property type="entry name" value="FACT COMPLEX SUBUNIT SSRP1"/>
    <property type="match status" value="1"/>
</dbReference>
<evidence type="ECO:0000256" key="9">
    <source>
        <dbReference type="RuleBase" id="RU364013"/>
    </source>
</evidence>
<dbReference type="InterPro" id="IPR024954">
    <property type="entry name" value="SSRP1_DD"/>
</dbReference>
<feature type="domain" description="Histone chaperone RTT106/FACT complex subunit SPT16-like middle" evidence="11">
    <location>
        <begin position="352"/>
        <end position="480"/>
    </location>
</feature>
<dbReference type="Pfam" id="PF17292">
    <property type="entry name" value="POB3_N"/>
    <property type="match status" value="1"/>
</dbReference>
<evidence type="ECO:0000256" key="1">
    <source>
        <dbReference type="ARBA" id="ARBA00010060"/>
    </source>
</evidence>
<dbReference type="InterPro" id="IPR048993">
    <property type="entry name" value="SSRP1-like_PH1"/>
</dbReference>
<name>U6MBD2_EIMMA</name>
<dbReference type="GeneID" id="25336978"/>
<sequence length="560" mass="63676">MSQGTPPAGPGGPVVSVANIRGLGRNDPGLFKMSGEIFGWKNRRNGKVYQYKSSDVADAQWIHCGADHYQLKIVLGPHRNDSIVMFDGFHKKNYEDIRRHFLDHFKLNLTSKSIAHLGWHWGDVSMDGNNLNVSVNGCPAFEVNAQDIVQVTTPSKNDLAIELVQDDTRDQTEDMLLEIRLFQPAAGDDETDSHLQSLKEKLVKKSGVAETKMESIALLNDVPLLVPRGRYEIDIGRRALKFHGKSYDYTILYTNINRMFLVPRPNSPHVNFILSLDNAMRQGQTSYPFVVMQFDSENVTSVEVNLEEAELKEKGLEKQLEGKTFDVITRILKSLIGKSVIVPGDFKSVKNQYGITCSYRAQSGHLYPLNRSFLFIVKPVIFVRMLAMRLHVHVSDACFNYVPLRKNTEKRGLAELKSRQFEDVVSVEFSRTGASTTNRFFAFTVSCRGGVEHEFTSIDRNEYTPLVEFLTQRGIRIKNVENSNAQRTGGLQEEEIQTDEDDDDYGGEESETDEDFEDEDDDEESEASAADSNDEDKKEKEKKRKHKHKKDKKEKKKHKK</sequence>
<proteinExistence type="inferred from homology"/>
<dbReference type="EMBL" id="HG721830">
    <property type="protein sequence ID" value="CDJ60363.1"/>
    <property type="molecule type" value="Genomic_DNA"/>
</dbReference>
<evidence type="ECO:0000256" key="5">
    <source>
        <dbReference type="ARBA" id="ARBA00023015"/>
    </source>
</evidence>
<keyword evidence="13" id="KW-1185">Reference proteome</keyword>
<evidence type="ECO:0000256" key="6">
    <source>
        <dbReference type="ARBA" id="ARBA00023163"/>
    </source>
</evidence>
<comment type="function">
    <text evidence="9">Component of the FACT complex, a general chromatin factor that acts to reorganize nucleosomes. The FACT complex is involved in multiple processes that require DNA as a template such as mRNA elongation, DNA replication and DNA repair. During transcription elongation the FACT complex acts as a histone chaperone that both destabilizes and restores nucleosomal structure. It facilitates the passage of RNA polymerase II and transcription by promoting the dissociation of one histone H2A-H2B dimer from the nucleosome, then subsequently promotes the reestablishment of the nucleosome following the passage of RNA polymerase II.</text>
</comment>
<comment type="similarity">
    <text evidence="1 9">Belongs to the SSRP1 family.</text>
</comment>
<evidence type="ECO:0000313" key="13">
    <source>
        <dbReference type="Proteomes" id="UP000030763"/>
    </source>
</evidence>
<feature type="compositionally biased region" description="Basic residues" evidence="10">
    <location>
        <begin position="540"/>
        <end position="560"/>
    </location>
</feature>
<evidence type="ECO:0000256" key="7">
    <source>
        <dbReference type="ARBA" id="ARBA00023204"/>
    </source>
</evidence>
<evidence type="ECO:0000256" key="10">
    <source>
        <dbReference type="SAM" id="MobiDB-lite"/>
    </source>
</evidence>
<dbReference type="Gene3D" id="2.30.29.150">
    <property type="match status" value="1"/>
</dbReference>
<dbReference type="FunFam" id="2.30.29.150:FF:000001">
    <property type="entry name" value="Fact complex subunit ssrp1"/>
    <property type="match status" value="1"/>
</dbReference>
<dbReference type="VEuPathDB" id="ToxoDB:EMWEY_00029920"/>
<dbReference type="GO" id="GO:0042393">
    <property type="term" value="F:histone binding"/>
    <property type="evidence" value="ECO:0007669"/>
    <property type="project" value="TreeGrafter"/>
</dbReference>
<dbReference type="Pfam" id="PF21103">
    <property type="entry name" value="PH1_SSRP1-like"/>
    <property type="match status" value="1"/>
</dbReference>
<keyword evidence="7 9" id="KW-0234">DNA repair</keyword>
<dbReference type="InterPro" id="IPR013719">
    <property type="entry name" value="RTT106/SPT16-like_middle_dom"/>
</dbReference>
<dbReference type="OMA" id="QVVTKIF"/>
<feature type="compositionally biased region" description="Acidic residues" evidence="10">
    <location>
        <begin position="492"/>
        <end position="526"/>
    </location>
</feature>
<comment type="subcellular location">
    <subcellularLocation>
        <location evidence="9">Nucleus</location>
    </subcellularLocation>
    <subcellularLocation>
        <location evidence="9">Chromosome</location>
    </subcellularLocation>
</comment>
<dbReference type="Gene3D" id="2.30.29.220">
    <property type="entry name" value="Structure-specific recognition protein (SSRP1)"/>
    <property type="match status" value="1"/>
</dbReference>
<dbReference type="OrthoDB" id="498543at2759"/>
<evidence type="ECO:0000313" key="12">
    <source>
        <dbReference type="EMBL" id="CDJ60363.1"/>
    </source>
</evidence>
<evidence type="ECO:0000256" key="2">
    <source>
        <dbReference type="ARBA" id="ARBA00022454"/>
    </source>
</evidence>
<dbReference type="Pfam" id="PF08512">
    <property type="entry name" value="Rttp106-like_middle"/>
    <property type="match status" value="2"/>
</dbReference>
<dbReference type="GO" id="GO:0031491">
    <property type="term" value="F:nucleosome binding"/>
    <property type="evidence" value="ECO:0007669"/>
    <property type="project" value="TreeGrafter"/>
</dbReference>
<reference evidence="12" key="1">
    <citation type="submission" date="2013-10" db="EMBL/GenBank/DDBJ databases">
        <title>Genomic analysis of the causative agents of coccidiosis in chickens.</title>
        <authorList>
            <person name="Reid A.J."/>
            <person name="Blake D."/>
            <person name="Billington K."/>
            <person name="Browne H."/>
            <person name="Dunn M."/>
            <person name="Hung S."/>
            <person name="Kawahara F."/>
            <person name="Miranda-Saavedra D."/>
            <person name="Mourier T."/>
            <person name="Nagra H."/>
            <person name="Otto T.D."/>
            <person name="Rawlings N."/>
            <person name="Sanchez A."/>
            <person name="Sanders M."/>
            <person name="Subramaniam C."/>
            <person name="Tay Y."/>
            <person name="Dear P."/>
            <person name="Doerig C."/>
            <person name="Gruber A."/>
            <person name="Parkinson J."/>
            <person name="Shirley M."/>
            <person name="Wan K.L."/>
            <person name="Berriman M."/>
            <person name="Tomley F."/>
            <person name="Pain A."/>
        </authorList>
    </citation>
    <scope>NUCLEOTIDE SEQUENCE [LARGE SCALE GENOMIC DNA]</scope>
    <source>
        <strain evidence="12">Weybridge</strain>
    </source>
</reference>
<keyword evidence="3 9" id="KW-0235">DNA replication</keyword>
<dbReference type="AlphaFoldDB" id="U6MBD2"/>
<dbReference type="CDD" id="cd13230">
    <property type="entry name" value="PH1_SSRP1-like"/>
    <property type="match status" value="1"/>
</dbReference>
<dbReference type="SUPFAM" id="SSF50729">
    <property type="entry name" value="PH domain-like"/>
    <property type="match status" value="2"/>
</dbReference>
<feature type="region of interest" description="Disordered" evidence="10">
    <location>
        <begin position="484"/>
        <end position="560"/>
    </location>
</feature>
<dbReference type="Pfam" id="PF03531">
    <property type="entry name" value="SSrecog"/>
    <property type="match status" value="1"/>
</dbReference>
<evidence type="ECO:0000256" key="3">
    <source>
        <dbReference type="ARBA" id="ARBA00022705"/>
    </source>
</evidence>
<dbReference type="InterPro" id="IPR011993">
    <property type="entry name" value="PH-like_dom_sf"/>
</dbReference>
<evidence type="ECO:0000256" key="4">
    <source>
        <dbReference type="ARBA" id="ARBA00022763"/>
    </source>
</evidence>
<keyword evidence="5 9" id="KW-0805">Transcription regulation</keyword>
<dbReference type="GO" id="GO:0003677">
    <property type="term" value="F:DNA binding"/>
    <property type="evidence" value="ECO:0007669"/>
    <property type="project" value="InterPro"/>
</dbReference>
<organism evidence="12 13">
    <name type="scientific">Eimeria maxima</name>
    <name type="common">Coccidian parasite</name>
    <dbReference type="NCBI Taxonomy" id="5804"/>
    <lineage>
        <taxon>Eukaryota</taxon>
        <taxon>Sar</taxon>
        <taxon>Alveolata</taxon>
        <taxon>Apicomplexa</taxon>
        <taxon>Conoidasida</taxon>
        <taxon>Coccidia</taxon>
        <taxon>Eucoccidiorida</taxon>
        <taxon>Eimeriorina</taxon>
        <taxon>Eimeriidae</taxon>
        <taxon>Eimeria</taxon>
    </lineage>
</organism>
<dbReference type="SMART" id="SM01287">
    <property type="entry name" value="Rtt106"/>
    <property type="match status" value="1"/>
</dbReference>
<dbReference type="Gene3D" id="2.30.29.30">
    <property type="entry name" value="Pleckstrin-homology domain (PH domain)/Phosphotyrosine-binding domain (PTB)"/>
    <property type="match status" value="2"/>
</dbReference>
<keyword evidence="2 9" id="KW-0158">Chromosome</keyword>
<evidence type="ECO:0000259" key="11">
    <source>
        <dbReference type="SMART" id="SM01287"/>
    </source>
</evidence>
<dbReference type="RefSeq" id="XP_013337013.1">
    <property type="nucleotide sequence ID" value="XM_013481559.1"/>
</dbReference>
<protein>
    <recommendedName>
        <fullName evidence="9">FACT complex subunit SSRP1</fullName>
    </recommendedName>
</protein>
<dbReference type="InterPro" id="IPR050454">
    <property type="entry name" value="RTT106/SSRP1_HistChap/FACT"/>
</dbReference>
<dbReference type="InterPro" id="IPR038167">
    <property type="entry name" value="SSRP1_sf"/>
</dbReference>